<dbReference type="Proteomes" id="UP000277928">
    <property type="component" value="Unassembled WGS sequence"/>
</dbReference>
<protein>
    <submittedName>
        <fullName evidence="1">Uncharacterized protein</fullName>
    </submittedName>
</protein>
<reference evidence="1 2" key="1">
    <citation type="submission" date="2018-08" db="EMBL/GenBank/DDBJ databases">
        <authorList>
            <person name="Laetsch R D."/>
            <person name="Stevens L."/>
            <person name="Kumar S."/>
            <person name="Blaxter L. M."/>
        </authorList>
    </citation>
    <scope>NUCLEOTIDE SEQUENCE [LARGE SCALE GENOMIC DNA]</scope>
</reference>
<organism evidence="1 2">
    <name type="scientific">Litomosoides sigmodontis</name>
    <name type="common">Filarial nematode worm</name>
    <dbReference type="NCBI Taxonomy" id="42156"/>
    <lineage>
        <taxon>Eukaryota</taxon>
        <taxon>Metazoa</taxon>
        <taxon>Ecdysozoa</taxon>
        <taxon>Nematoda</taxon>
        <taxon>Chromadorea</taxon>
        <taxon>Rhabditida</taxon>
        <taxon>Spirurina</taxon>
        <taxon>Spiruromorpha</taxon>
        <taxon>Filarioidea</taxon>
        <taxon>Onchocercidae</taxon>
        <taxon>Litomosoides</taxon>
    </lineage>
</organism>
<dbReference type="EMBL" id="UYRX01000084">
    <property type="protein sequence ID" value="VDK73164.1"/>
    <property type="molecule type" value="Genomic_DNA"/>
</dbReference>
<evidence type="ECO:0000313" key="2">
    <source>
        <dbReference type="Proteomes" id="UP000277928"/>
    </source>
</evidence>
<evidence type="ECO:0000313" key="1">
    <source>
        <dbReference type="EMBL" id="VDK73164.1"/>
    </source>
</evidence>
<sequence length="87" mass="10215">MRLGKLLERNPNNRGFVQYFQTNASGRLFRFCFYDFVWNFENLDTVMSSTPKLAGPTSLRNRVIGLATSQRFFSYVGFINMKQLEFI</sequence>
<gene>
    <name evidence="1" type="ORF">NLS_LOCUS2013</name>
</gene>
<name>A0A3P6U4W4_LITSI</name>
<dbReference type="AlphaFoldDB" id="A0A3P6U4W4"/>
<keyword evidence="2" id="KW-1185">Reference proteome</keyword>
<proteinExistence type="predicted"/>
<accession>A0A3P6U4W4</accession>